<evidence type="ECO:0000256" key="1">
    <source>
        <dbReference type="SAM" id="MobiDB-lite"/>
    </source>
</evidence>
<dbReference type="Pfam" id="PF05901">
    <property type="entry name" value="Excalibur"/>
    <property type="match status" value="1"/>
</dbReference>
<evidence type="ECO:0000313" key="5">
    <source>
        <dbReference type="Proteomes" id="UP000005777"/>
    </source>
</evidence>
<accession>W5IHW4</accession>
<keyword evidence="2" id="KW-0732">Signal</keyword>
<feature type="region of interest" description="Disordered" evidence="1">
    <location>
        <begin position="276"/>
        <end position="299"/>
    </location>
</feature>
<comment type="caution">
    <text evidence="4">The sequence shown here is derived from an EMBL/GenBank/DDBJ whole genome shotgun (WGS) entry which is preliminary data.</text>
</comment>
<feature type="domain" description="SLH" evidence="3">
    <location>
        <begin position="143"/>
        <end position="210"/>
    </location>
</feature>
<evidence type="ECO:0000259" key="3">
    <source>
        <dbReference type="PROSITE" id="PS51272"/>
    </source>
</evidence>
<dbReference type="Proteomes" id="UP000005777">
    <property type="component" value="Unassembled WGS sequence"/>
</dbReference>
<feature type="signal peptide" evidence="2">
    <location>
        <begin position="1"/>
        <end position="27"/>
    </location>
</feature>
<evidence type="ECO:0000256" key="2">
    <source>
        <dbReference type="SAM" id="SignalP"/>
    </source>
</evidence>
<dbReference type="HOGENOM" id="CLU_930321_0_0_11"/>
<feature type="domain" description="SLH" evidence="3">
    <location>
        <begin position="78"/>
        <end position="142"/>
    </location>
</feature>
<keyword evidence="5" id="KW-1185">Reference proteome</keyword>
<proteinExistence type="predicted"/>
<name>W5IHW4_SCAIO</name>
<dbReference type="InterPro" id="IPR008613">
    <property type="entry name" value="Excalibur_Ca-bd_domain"/>
</dbReference>
<reference evidence="4 5" key="1">
    <citation type="submission" date="2012-01" db="EMBL/GenBank/DDBJ databases">
        <title>The Genome Sequence of Scardovia inopinata F0304.</title>
        <authorList>
            <consortium name="The Broad Institute Genome Sequencing Platform"/>
            <person name="Ward D."/>
            <person name="Earl A."/>
            <person name="Feldgarden M."/>
            <person name="Gevers D."/>
            <person name="Young S."/>
            <person name="Zeng Q."/>
            <person name="Koehrsen M."/>
            <person name="Alvarado L."/>
            <person name="Berlin A.M."/>
            <person name="Borenstein D."/>
            <person name="Chapman S.B."/>
            <person name="Chen Z."/>
            <person name="Engels R."/>
            <person name="Freedman E."/>
            <person name="Gellesch M."/>
            <person name="Goldberg J."/>
            <person name="Griggs A."/>
            <person name="Gujja S."/>
            <person name="Heilman E.R."/>
            <person name="Heiman D.I."/>
            <person name="Hepburn T.A."/>
            <person name="Howarth C."/>
            <person name="Jen D."/>
            <person name="Larson L."/>
            <person name="Mehta T."/>
            <person name="Park D."/>
            <person name="Pearson M."/>
            <person name="Richards J."/>
            <person name="Roberts A."/>
            <person name="Saif S."/>
            <person name="Shea T.D."/>
            <person name="Shenoy N."/>
            <person name="Sisk P."/>
            <person name="Stolte C."/>
            <person name="Sykes S.N."/>
            <person name="Walk T."/>
            <person name="White J."/>
            <person name="Yandava C."/>
            <person name="Izard J."/>
            <person name="Baranova O.V."/>
            <person name="Blanton J.M."/>
            <person name="Tanner A.C."/>
            <person name="Dewhirst F."/>
            <person name="Haas B."/>
            <person name="Nusbaum C."/>
            <person name="Birren B."/>
        </authorList>
    </citation>
    <scope>NUCLEOTIDE SEQUENCE [LARGE SCALE GENOMIC DNA]</scope>
    <source>
        <strain evidence="4 5">F0304</strain>
    </source>
</reference>
<dbReference type="eggNOG" id="COG3757">
    <property type="taxonomic scope" value="Bacteria"/>
</dbReference>
<evidence type="ECO:0000313" key="4">
    <source>
        <dbReference type="EMBL" id="EFG26575.1"/>
    </source>
</evidence>
<protein>
    <recommendedName>
        <fullName evidence="3">SLH domain-containing protein</fullName>
    </recommendedName>
</protein>
<dbReference type="SMART" id="SM00894">
    <property type="entry name" value="Excalibur"/>
    <property type="match status" value="1"/>
</dbReference>
<dbReference type="PROSITE" id="PS51272">
    <property type="entry name" value="SLH"/>
    <property type="match status" value="2"/>
</dbReference>
<dbReference type="RefSeq" id="WP_006292537.1">
    <property type="nucleotide sequence ID" value="NZ_GG770225.1"/>
</dbReference>
<sequence length="299" mass="33855">MLSLKKKIFISGLSILMAVGLPQIAHAETPYAWKDAGVLQNDGEKYEYRGMADVTRQDMAAFLYRWAGSPAYSPSTQDTERFVDVSFATPHAKEIWWLAREGISTGWQEENGTYSFRGMASVTRQDMAAFMHRLVGDAGVSSTENVFADVDIYTPHQEDITWLANKGVSQGWIEPDGSRTFRGSQAVKRQDMAAFLYRLAGSPASPENDNKWVRNRYVDVNESTPHARDIYWLTLEKISTGWIYVAPNPKPAPQPAPKYKDCTEVWRIHKKPLRRGEPGYTKELDRDNDGIACEVRPKK</sequence>
<feature type="compositionally biased region" description="Basic and acidic residues" evidence="1">
    <location>
        <begin position="276"/>
        <end position="289"/>
    </location>
</feature>
<dbReference type="InterPro" id="IPR001119">
    <property type="entry name" value="SLH_dom"/>
</dbReference>
<dbReference type="EMBL" id="ADCX01000002">
    <property type="protein sequence ID" value="EFG26575.1"/>
    <property type="molecule type" value="Genomic_DNA"/>
</dbReference>
<organism evidence="4 5">
    <name type="scientific">Scardovia inopinata F0304</name>
    <dbReference type="NCBI Taxonomy" id="641146"/>
    <lineage>
        <taxon>Bacteria</taxon>
        <taxon>Bacillati</taxon>
        <taxon>Actinomycetota</taxon>
        <taxon>Actinomycetes</taxon>
        <taxon>Bifidobacteriales</taxon>
        <taxon>Bifidobacteriaceae</taxon>
        <taxon>Scardovia</taxon>
    </lineage>
</organism>
<dbReference type="AlphaFoldDB" id="W5IHW4"/>
<gene>
    <name evidence="4" type="ORF">HMPREF9020_00197</name>
</gene>
<feature type="chain" id="PRO_5004860140" description="SLH domain-containing protein" evidence="2">
    <location>
        <begin position="28"/>
        <end position="299"/>
    </location>
</feature>